<proteinExistence type="predicted"/>
<dbReference type="Pfam" id="PF07024">
    <property type="entry name" value="ImpE"/>
    <property type="match status" value="1"/>
</dbReference>
<dbReference type="PIRSF" id="PIRSF029288">
    <property type="entry name" value="SciE_ImpE"/>
    <property type="match status" value="1"/>
</dbReference>
<evidence type="ECO:0000313" key="2">
    <source>
        <dbReference type="Proteomes" id="UP000575898"/>
    </source>
</evidence>
<dbReference type="SUPFAM" id="SSF144059">
    <property type="entry name" value="ImpE-like"/>
    <property type="match status" value="1"/>
</dbReference>
<accession>A0A840MUZ2</accession>
<dbReference type="Proteomes" id="UP000575898">
    <property type="component" value="Unassembled WGS sequence"/>
</dbReference>
<evidence type="ECO:0000313" key="1">
    <source>
        <dbReference type="EMBL" id="MBB5020143.1"/>
    </source>
</evidence>
<gene>
    <name evidence="1" type="ORF">HNQ59_003457</name>
</gene>
<organism evidence="1 2">
    <name type="scientific">Chitinivorax tropicus</name>
    <dbReference type="NCBI Taxonomy" id="714531"/>
    <lineage>
        <taxon>Bacteria</taxon>
        <taxon>Pseudomonadati</taxon>
        <taxon>Pseudomonadota</taxon>
        <taxon>Betaproteobacteria</taxon>
        <taxon>Chitinivorax</taxon>
    </lineage>
</organism>
<sequence length="272" mass="30298">MSAIEALRAGRLQEALELLQQEVRQHPADGKRRVFLFQLLCVMGQWDRANTQLNVVADLDKQAMPMVQTYREVLRCEVLRGEVFAGKRSPLVLGDPPAWLGLLIEALRLLGEGKADEARRLREQAFEAAPAIAGTIDDVPFSWIADADSRLGPVLEFIANGRYYWLPWERVQRLSMEAPTDLRDKIWMPAEVGLANGGELFGFIPTRYAETCETDDDVLKLAGRTDWVALGAEAARGLGQRMLTTDADDYPLLDVRQVLLTPPAQQGAVADQ</sequence>
<dbReference type="Pfam" id="PF14559">
    <property type="entry name" value="TPR_19"/>
    <property type="match status" value="1"/>
</dbReference>
<name>A0A840MUZ2_9PROT</name>
<dbReference type="RefSeq" id="WP_184041553.1">
    <property type="nucleotide sequence ID" value="NZ_JACHHY010000026.1"/>
</dbReference>
<dbReference type="InterPro" id="IPR009211">
    <property type="entry name" value="TagJ"/>
</dbReference>
<comment type="caution">
    <text evidence="1">The sequence shown here is derived from an EMBL/GenBank/DDBJ whole genome shotgun (WGS) entry which is preliminary data.</text>
</comment>
<dbReference type="EMBL" id="JACHHY010000026">
    <property type="protein sequence ID" value="MBB5020143.1"/>
    <property type="molecule type" value="Genomic_DNA"/>
</dbReference>
<keyword evidence="2" id="KW-1185">Reference proteome</keyword>
<dbReference type="AlphaFoldDB" id="A0A840MUZ2"/>
<protein>
    <submittedName>
        <fullName evidence="1">Type VI secretion system protein ImpE</fullName>
    </submittedName>
</protein>
<reference evidence="1 2" key="1">
    <citation type="submission" date="2020-08" db="EMBL/GenBank/DDBJ databases">
        <title>Genomic Encyclopedia of Type Strains, Phase IV (KMG-IV): sequencing the most valuable type-strain genomes for metagenomic binning, comparative biology and taxonomic classification.</title>
        <authorList>
            <person name="Goeker M."/>
        </authorList>
    </citation>
    <scope>NUCLEOTIDE SEQUENCE [LARGE SCALE GENOMIC DNA]</scope>
    <source>
        <strain evidence="1 2">DSM 27165</strain>
    </source>
</reference>
<dbReference type="Gene3D" id="1.25.40.10">
    <property type="entry name" value="Tetratricopeptide repeat domain"/>
    <property type="match status" value="1"/>
</dbReference>
<dbReference type="InterPro" id="IPR011990">
    <property type="entry name" value="TPR-like_helical_dom_sf"/>
</dbReference>